<evidence type="ECO:0000256" key="1">
    <source>
        <dbReference type="ARBA" id="ARBA00023015"/>
    </source>
</evidence>
<dbReference type="SUPFAM" id="SSF46785">
    <property type="entry name" value="Winged helix' DNA-binding domain"/>
    <property type="match status" value="1"/>
</dbReference>
<evidence type="ECO:0000313" key="6">
    <source>
        <dbReference type="EMBL" id="GLQ24601.1"/>
    </source>
</evidence>
<dbReference type="RefSeq" id="WP_284391203.1">
    <property type="nucleotide sequence ID" value="NZ_BSNK01000002.1"/>
</dbReference>
<dbReference type="SMART" id="SM00419">
    <property type="entry name" value="HTH_CRP"/>
    <property type="match status" value="1"/>
</dbReference>
<keyword evidence="1" id="KW-0805">Transcription regulation</keyword>
<dbReference type="Gene3D" id="2.60.120.10">
    <property type="entry name" value="Jelly Rolls"/>
    <property type="match status" value="1"/>
</dbReference>
<dbReference type="InterPro" id="IPR000595">
    <property type="entry name" value="cNMP-bd_dom"/>
</dbReference>
<feature type="domain" description="Cyclic nucleotide-binding" evidence="4">
    <location>
        <begin position="25"/>
        <end position="90"/>
    </location>
</feature>
<dbReference type="EMBL" id="BSNK01000002">
    <property type="protein sequence ID" value="GLQ24601.1"/>
    <property type="molecule type" value="Genomic_DNA"/>
</dbReference>
<feature type="domain" description="HTH crp-type" evidence="5">
    <location>
        <begin position="137"/>
        <end position="211"/>
    </location>
</feature>
<keyword evidence="7" id="KW-1185">Reference proteome</keyword>
<dbReference type="Proteomes" id="UP001161391">
    <property type="component" value="Unassembled WGS sequence"/>
</dbReference>
<proteinExistence type="predicted"/>
<dbReference type="InterPro" id="IPR050397">
    <property type="entry name" value="Env_Response_Regulators"/>
</dbReference>
<evidence type="ECO:0000256" key="3">
    <source>
        <dbReference type="ARBA" id="ARBA00023163"/>
    </source>
</evidence>
<dbReference type="PROSITE" id="PS50042">
    <property type="entry name" value="CNMP_BINDING_3"/>
    <property type="match status" value="1"/>
</dbReference>
<dbReference type="Pfam" id="PF00027">
    <property type="entry name" value="cNMP_binding"/>
    <property type="match status" value="1"/>
</dbReference>
<dbReference type="InterPro" id="IPR036390">
    <property type="entry name" value="WH_DNA-bd_sf"/>
</dbReference>
<evidence type="ECO:0000259" key="5">
    <source>
        <dbReference type="PROSITE" id="PS51063"/>
    </source>
</evidence>
<evidence type="ECO:0000256" key="2">
    <source>
        <dbReference type="ARBA" id="ARBA00023125"/>
    </source>
</evidence>
<evidence type="ECO:0000313" key="7">
    <source>
        <dbReference type="Proteomes" id="UP001161391"/>
    </source>
</evidence>
<dbReference type="PROSITE" id="PS51063">
    <property type="entry name" value="HTH_CRP_2"/>
    <property type="match status" value="1"/>
</dbReference>
<dbReference type="InterPro" id="IPR014710">
    <property type="entry name" value="RmlC-like_jellyroll"/>
</dbReference>
<evidence type="ECO:0000259" key="4">
    <source>
        <dbReference type="PROSITE" id="PS50042"/>
    </source>
</evidence>
<comment type="caution">
    <text evidence="6">The sequence shown here is derived from an EMBL/GenBank/DDBJ whole genome shotgun (WGS) entry which is preliminary data.</text>
</comment>
<dbReference type="SMART" id="SM00100">
    <property type="entry name" value="cNMP"/>
    <property type="match status" value="1"/>
</dbReference>
<accession>A0ABQ5VAQ0</accession>
<dbReference type="CDD" id="cd00038">
    <property type="entry name" value="CAP_ED"/>
    <property type="match status" value="1"/>
</dbReference>
<gene>
    <name evidence="6" type="ORF">GCM10007853_24750</name>
</gene>
<reference evidence="6" key="2">
    <citation type="submission" date="2023-01" db="EMBL/GenBank/DDBJ databases">
        <title>Draft genome sequence of Algimonas ampicilliniresistens strain NBRC 108219.</title>
        <authorList>
            <person name="Sun Q."/>
            <person name="Mori K."/>
        </authorList>
    </citation>
    <scope>NUCLEOTIDE SEQUENCE</scope>
    <source>
        <strain evidence="6">NBRC 108219</strain>
    </source>
</reference>
<dbReference type="PANTHER" id="PTHR24567">
    <property type="entry name" value="CRP FAMILY TRANSCRIPTIONAL REGULATORY PROTEIN"/>
    <property type="match status" value="1"/>
</dbReference>
<dbReference type="Gene3D" id="1.10.10.10">
    <property type="entry name" value="Winged helix-like DNA-binding domain superfamily/Winged helix DNA-binding domain"/>
    <property type="match status" value="1"/>
</dbReference>
<keyword evidence="3" id="KW-0804">Transcription</keyword>
<sequence>MKHYVEIGDTDLAPLLDLNHRTVDFPAGKTIVALNEPVDKIYIVTSGWSLRARYLDDGRRQIINFQLPGDYFDLMSLVGARSDHTISAATDTTLRIYNGQDYLRAIQRSHRLAAAFWWVTVQEETILRQQIVRIGRMSAQERIANFILELNRRQNIADGDRDDFVPLPVPQAFLADALGLSVVHISRSLTSLKARDLVKTSRRGIEIIDRDSLVELAEYDPALFEPKPVPLAAQ</sequence>
<reference evidence="6" key="1">
    <citation type="journal article" date="2014" name="Int. J. Syst. Evol. Microbiol.">
        <title>Complete genome of a new Firmicutes species belonging to the dominant human colonic microbiota ('Ruminococcus bicirculans') reveals two chromosomes and a selective capacity to utilize plant glucans.</title>
        <authorList>
            <consortium name="NISC Comparative Sequencing Program"/>
            <person name="Wegmann U."/>
            <person name="Louis P."/>
            <person name="Goesmann A."/>
            <person name="Henrissat B."/>
            <person name="Duncan S.H."/>
            <person name="Flint H.J."/>
        </authorList>
    </citation>
    <scope>NUCLEOTIDE SEQUENCE</scope>
    <source>
        <strain evidence="6">NBRC 108219</strain>
    </source>
</reference>
<keyword evidence="2" id="KW-0238">DNA-binding</keyword>
<dbReference type="InterPro" id="IPR012318">
    <property type="entry name" value="HTH_CRP"/>
</dbReference>
<dbReference type="Pfam" id="PF13545">
    <property type="entry name" value="HTH_Crp_2"/>
    <property type="match status" value="1"/>
</dbReference>
<dbReference type="InterPro" id="IPR018490">
    <property type="entry name" value="cNMP-bd_dom_sf"/>
</dbReference>
<organism evidence="6 7">
    <name type="scientific">Algimonas ampicilliniresistens</name>
    <dbReference type="NCBI Taxonomy" id="1298735"/>
    <lineage>
        <taxon>Bacteria</taxon>
        <taxon>Pseudomonadati</taxon>
        <taxon>Pseudomonadota</taxon>
        <taxon>Alphaproteobacteria</taxon>
        <taxon>Maricaulales</taxon>
        <taxon>Robiginitomaculaceae</taxon>
        <taxon>Algimonas</taxon>
    </lineage>
</organism>
<dbReference type="InterPro" id="IPR036388">
    <property type="entry name" value="WH-like_DNA-bd_sf"/>
</dbReference>
<name>A0ABQ5VAQ0_9PROT</name>
<dbReference type="PANTHER" id="PTHR24567:SF68">
    <property type="entry name" value="DNA-BINDING TRANSCRIPTIONAL DUAL REGULATOR CRP"/>
    <property type="match status" value="1"/>
</dbReference>
<dbReference type="SUPFAM" id="SSF51206">
    <property type="entry name" value="cAMP-binding domain-like"/>
    <property type="match status" value="1"/>
</dbReference>
<protein>
    <submittedName>
        <fullName evidence="6">Crp/Fnr family transcriptional regulator</fullName>
    </submittedName>
</protein>